<evidence type="ECO:0008006" key="3">
    <source>
        <dbReference type="Google" id="ProtNLM"/>
    </source>
</evidence>
<name>A0A517WXM9_9PLAN</name>
<accession>A0A517WXM9</accession>
<dbReference type="EMBL" id="CP037422">
    <property type="protein sequence ID" value="QDU09982.1"/>
    <property type="molecule type" value="Genomic_DNA"/>
</dbReference>
<organism evidence="1 2">
    <name type="scientific">Gimesia aquarii</name>
    <dbReference type="NCBI Taxonomy" id="2527964"/>
    <lineage>
        <taxon>Bacteria</taxon>
        <taxon>Pseudomonadati</taxon>
        <taxon>Planctomycetota</taxon>
        <taxon>Planctomycetia</taxon>
        <taxon>Planctomycetales</taxon>
        <taxon>Planctomycetaceae</taxon>
        <taxon>Gimesia</taxon>
    </lineage>
</organism>
<dbReference type="Proteomes" id="UP000318384">
    <property type="component" value="Chromosome"/>
</dbReference>
<reference evidence="1 2" key="1">
    <citation type="submission" date="2019-03" db="EMBL/GenBank/DDBJ databases">
        <title>Deep-cultivation of Planctomycetes and their phenomic and genomic characterization uncovers novel biology.</title>
        <authorList>
            <person name="Wiegand S."/>
            <person name="Jogler M."/>
            <person name="Boedeker C."/>
            <person name="Pinto D."/>
            <person name="Vollmers J."/>
            <person name="Rivas-Marin E."/>
            <person name="Kohn T."/>
            <person name="Peeters S.H."/>
            <person name="Heuer A."/>
            <person name="Rast P."/>
            <person name="Oberbeckmann S."/>
            <person name="Bunk B."/>
            <person name="Jeske O."/>
            <person name="Meyerdierks A."/>
            <person name="Storesund J.E."/>
            <person name="Kallscheuer N."/>
            <person name="Luecker S."/>
            <person name="Lage O.M."/>
            <person name="Pohl T."/>
            <person name="Merkel B.J."/>
            <person name="Hornburger P."/>
            <person name="Mueller R.-W."/>
            <person name="Bruemmer F."/>
            <person name="Labrenz M."/>
            <person name="Spormann A.M."/>
            <person name="Op den Camp H."/>
            <person name="Overmann J."/>
            <person name="Amann R."/>
            <person name="Jetten M.S.M."/>
            <person name="Mascher T."/>
            <person name="Medema M.H."/>
            <person name="Devos D.P."/>
            <person name="Kaster A.-K."/>
            <person name="Ovreas L."/>
            <person name="Rohde M."/>
            <person name="Galperin M.Y."/>
            <person name="Jogler C."/>
        </authorList>
    </citation>
    <scope>NUCLEOTIDE SEQUENCE [LARGE SCALE GENOMIC DNA]</scope>
    <source>
        <strain evidence="1 2">V202</strain>
    </source>
</reference>
<sequence>MISLPNFLLRNLLQNDVMNKLKLQFVVCFVLLTLSAFTGCSGNSDELPTGKVYGKVTYKGKPLPLGSVTFIPDGMGKAASGEIQEDGSYVLTTYSKGDGAIIGNHKVMIISERDTSNLPAESAAANEDLSLIPEKYSMSPKTSGLTAIVKEDGNEINFDLK</sequence>
<protein>
    <recommendedName>
        <fullName evidence="3">Carboxypeptidase regulatory-like domain-containing protein</fullName>
    </recommendedName>
</protein>
<proteinExistence type="predicted"/>
<dbReference type="AlphaFoldDB" id="A0A517WXM9"/>
<gene>
    <name evidence="1" type="ORF">V202x_33790</name>
</gene>
<evidence type="ECO:0000313" key="1">
    <source>
        <dbReference type="EMBL" id="QDU09982.1"/>
    </source>
</evidence>
<keyword evidence="2" id="KW-1185">Reference proteome</keyword>
<evidence type="ECO:0000313" key="2">
    <source>
        <dbReference type="Proteomes" id="UP000318384"/>
    </source>
</evidence>